<proteinExistence type="predicted"/>
<protein>
    <submittedName>
        <fullName evidence="2">Uncharacterized protein</fullName>
    </submittedName>
</protein>
<dbReference type="AlphaFoldDB" id="A0A7C9CXK7"/>
<reference evidence="2" key="2">
    <citation type="submission" date="2020-07" db="EMBL/GenBank/DDBJ databases">
        <authorList>
            <person name="Vera ALvarez R."/>
            <person name="Arias-Moreno D.M."/>
            <person name="Jimenez-Jacinto V."/>
            <person name="Jimenez-Bremont J.F."/>
            <person name="Swaminathan K."/>
            <person name="Moose S.P."/>
            <person name="Guerrero-Gonzalez M.L."/>
            <person name="Marino-Ramirez L."/>
            <person name="Landsman D."/>
            <person name="Rodriguez-Kessler M."/>
            <person name="Delgado-Sanchez P."/>
        </authorList>
    </citation>
    <scope>NUCLEOTIDE SEQUENCE</scope>
    <source>
        <tissue evidence="2">Cladode</tissue>
    </source>
</reference>
<organism evidence="2">
    <name type="scientific">Opuntia streptacantha</name>
    <name type="common">Prickly pear cactus</name>
    <name type="synonym">Opuntia cardona</name>
    <dbReference type="NCBI Taxonomy" id="393608"/>
    <lineage>
        <taxon>Eukaryota</taxon>
        <taxon>Viridiplantae</taxon>
        <taxon>Streptophyta</taxon>
        <taxon>Embryophyta</taxon>
        <taxon>Tracheophyta</taxon>
        <taxon>Spermatophyta</taxon>
        <taxon>Magnoliopsida</taxon>
        <taxon>eudicotyledons</taxon>
        <taxon>Gunneridae</taxon>
        <taxon>Pentapetalae</taxon>
        <taxon>Caryophyllales</taxon>
        <taxon>Cactineae</taxon>
        <taxon>Cactaceae</taxon>
        <taxon>Opuntioideae</taxon>
        <taxon>Opuntia</taxon>
    </lineage>
</organism>
<evidence type="ECO:0000256" key="1">
    <source>
        <dbReference type="SAM" id="MobiDB-lite"/>
    </source>
</evidence>
<dbReference type="EMBL" id="GISG01053962">
    <property type="protein sequence ID" value="MBA4625964.1"/>
    <property type="molecule type" value="Transcribed_RNA"/>
</dbReference>
<feature type="compositionally biased region" description="Basic and acidic residues" evidence="1">
    <location>
        <begin position="35"/>
        <end position="47"/>
    </location>
</feature>
<feature type="compositionally biased region" description="Basic residues" evidence="1">
    <location>
        <begin position="24"/>
        <end position="34"/>
    </location>
</feature>
<accession>A0A7C9CXK7</accession>
<feature type="compositionally biased region" description="Polar residues" evidence="1">
    <location>
        <begin position="10"/>
        <end position="19"/>
    </location>
</feature>
<sequence>MLTKDRQSKQDSNCTNDYYVTTPPKKKEKGRNPNKRKETLGESKESSHAISNILNATIINIKIFCLRVKHKKSTKFIENCHHFNYTNTKFPNFLKRTLPIV</sequence>
<reference evidence="2" key="1">
    <citation type="journal article" date="2013" name="J. Plant Res.">
        <title>Effect of fungi and light on seed germination of three Opuntia species from semiarid lands of central Mexico.</title>
        <authorList>
            <person name="Delgado-Sanchez P."/>
            <person name="Jimenez-Bremont J.F."/>
            <person name="Guerrero-Gonzalez Mde L."/>
            <person name="Flores J."/>
        </authorList>
    </citation>
    <scope>NUCLEOTIDE SEQUENCE</scope>
    <source>
        <tissue evidence="2">Cladode</tissue>
    </source>
</reference>
<evidence type="ECO:0000313" key="2">
    <source>
        <dbReference type="EMBL" id="MBA4625964.1"/>
    </source>
</evidence>
<name>A0A7C9CXK7_OPUST</name>
<feature type="region of interest" description="Disordered" evidence="1">
    <location>
        <begin position="1"/>
        <end position="47"/>
    </location>
</feature>